<evidence type="ECO:0000313" key="3">
    <source>
        <dbReference type="EMBL" id="MFC7667519.1"/>
    </source>
</evidence>
<reference evidence="4" key="1">
    <citation type="journal article" date="2019" name="Int. J. Syst. Evol. Microbiol.">
        <title>The Global Catalogue of Microorganisms (GCM) 10K type strain sequencing project: providing services to taxonomists for standard genome sequencing and annotation.</title>
        <authorList>
            <consortium name="The Broad Institute Genomics Platform"/>
            <consortium name="The Broad Institute Genome Sequencing Center for Infectious Disease"/>
            <person name="Wu L."/>
            <person name="Ma J."/>
        </authorList>
    </citation>
    <scope>NUCLEOTIDE SEQUENCE [LARGE SCALE GENOMIC DNA]</scope>
    <source>
        <strain evidence="4">JCM 19635</strain>
    </source>
</reference>
<evidence type="ECO:0000256" key="1">
    <source>
        <dbReference type="SAM" id="MobiDB-lite"/>
    </source>
</evidence>
<organism evidence="3 4">
    <name type="scientific">Hymenobacter humi</name>
    <dbReference type="NCBI Taxonomy" id="1411620"/>
    <lineage>
        <taxon>Bacteria</taxon>
        <taxon>Pseudomonadati</taxon>
        <taxon>Bacteroidota</taxon>
        <taxon>Cytophagia</taxon>
        <taxon>Cytophagales</taxon>
        <taxon>Hymenobacteraceae</taxon>
        <taxon>Hymenobacter</taxon>
    </lineage>
</organism>
<dbReference type="RefSeq" id="WP_380202109.1">
    <property type="nucleotide sequence ID" value="NZ_JBHTEK010000001.1"/>
</dbReference>
<proteinExistence type="predicted"/>
<keyword evidence="4" id="KW-1185">Reference proteome</keyword>
<dbReference type="SUPFAM" id="SSF51905">
    <property type="entry name" value="FAD/NAD(P)-binding domain"/>
    <property type="match status" value="1"/>
</dbReference>
<name>A0ABW2U3Q9_9BACT</name>
<sequence length="578" mass="65142">MAERGFSVDVYERQPHYVGGKARSVDVPKLRKDNRPDLPGEHGFRFFPGFYKHVTDTMKRIPYGINKQGVFDNLVPSERAMLARFDKPPLQTLVNFPKNLADFETILEDLTAGGQTGLTEKDKKLFAHSLWRILTSSYERRQQVYERQNWWDFMQTDEQRAVDNVPKGQLSPYEIYCVGGLTHSLVAAQPRLMSVKTGGDILLQLLLLMASPGAHTDRVLNGPTNEVWLNPWLTHLTTTLGVRYHQQRFVTRMICDPKTRRVTAAYVRANEGDVEERIEADYYVCAMPLERMAQLLDKSPSLVKADGTLRFIQRLAAPKQKSLNWMNGIQFYLNQDVPHPRGHIICLDSPWAVTGISQAQFWPQHPLSGYGDGTVKGIISVDVSDWFAKGLNNKSAADCTKEEIVEEVWAQLKKSLKLASGECLLTDEMLKDYYIDSDIECETNQPKHPLPQNPFKSNHNTEPLLVNTANSWSLRPNSFCNIENLFLASDYVRTNTDLATMEGANEAARRAVNGIITASGSGAPLCKIWPLHEPDILAVLRWEDRRRFAKGLPWSSEPELGGPAAARGQPPVPPIFGS</sequence>
<feature type="region of interest" description="Disordered" evidence="1">
    <location>
        <begin position="558"/>
        <end position="578"/>
    </location>
</feature>
<dbReference type="InterPro" id="IPR002937">
    <property type="entry name" value="Amino_oxidase"/>
</dbReference>
<accession>A0ABW2U3Q9</accession>
<dbReference type="PANTHER" id="PTHR42923:SF46">
    <property type="entry name" value="AMINE OXIDASE"/>
    <property type="match status" value="1"/>
</dbReference>
<dbReference type="Pfam" id="PF01593">
    <property type="entry name" value="Amino_oxidase"/>
    <property type="match status" value="1"/>
</dbReference>
<evidence type="ECO:0000313" key="4">
    <source>
        <dbReference type="Proteomes" id="UP001596513"/>
    </source>
</evidence>
<comment type="caution">
    <text evidence="3">The sequence shown here is derived from an EMBL/GenBank/DDBJ whole genome shotgun (WGS) entry which is preliminary data.</text>
</comment>
<dbReference type="PANTHER" id="PTHR42923">
    <property type="entry name" value="PROTOPORPHYRINOGEN OXIDASE"/>
    <property type="match status" value="1"/>
</dbReference>
<gene>
    <name evidence="3" type="ORF">ACFQT0_09065</name>
</gene>
<protein>
    <submittedName>
        <fullName evidence="3">FAD-dependent oxidoreductase</fullName>
    </submittedName>
</protein>
<dbReference type="InterPro" id="IPR036188">
    <property type="entry name" value="FAD/NAD-bd_sf"/>
</dbReference>
<dbReference type="Proteomes" id="UP001596513">
    <property type="component" value="Unassembled WGS sequence"/>
</dbReference>
<dbReference type="EMBL" id="JBHTEK010000001">
    <property type="protein sequence ID" value="MFC7667519.1"/>
    <property type="molecule type" value="Genomic_DNA"/>
</dbReference>
<feature type="domain" description="Amine oxidase" evidence="2">
    <location>
        <begin position="2"/>
        <end position="516"/>
    </location>
</feature>
<evidence type="ECO:0000259" key="2">
    <source>
        <dbReference type="Pfam" id="PF01593"/>
    </source>
</evidence>
<dbReference type="InterPro" id="IPR050464">
    <property type="entry name" value="Zeta_carotene_desat/Oxidored"/>
</dbReference>